<evidence type="ECO:0000313" key="13">
    <source>
        <dbReference type="Proteomes" id="UP000019146"/>
    </source>
</evidence>
<dbReference type="EMBL" id="CP012746">
    <property type="protein sequence ID" value="ALL64817.1"/>
    <property type="molecule type" value="Genomic_DNA"/>
</dbReference>
<dbReference type="HAMAP" id="MF_01639">
    <property type="entry name" value="PdxY"/>
    <property type="match status" value="1"/>
</dbReference>
<dbReference type="NCBIfam" id="TIGR00687">
    <property type="entry name" value="pyridox_kin"/>
    <property type="match status" value="1"/>
</dbReference>
<keyword evidence="7 10" id="KW-0460">Magnesium</keyword>
<feature type="binding site" evidence="10">
    <location>
        <begin position="114"/>
        <end position="115"/>
    </location>
    <ligand>
        <name>substrate</name>
    </ligand>
</feature>
<evidence type="ECO:0000313" key="12">
    <source>
        <dbReference type="EMBL" id="ALL64817.1"/>
    </source>
</evidence>
<evidence type="ECO:0000256" key="6">
    <source>
        <dbReference type="ARBA" id="ARBA00022840"/>
    </source>
</evidence>
<keyword evidence="3 10" id="KW-0808">Transferase</keyword>
<comment type="function">
    <text evidence="10">Pyridoxal kinase involved in the salvage pathway of pyridoxal 5'-phosphate (PLP). Catalyzes the phosphorylation of pyridoxal to PLP.</text>
</comment>
<feature type="binding site" evidence="10">
    <location>
        <position position="217"/>
    </location>
    <ligand>
        <name>ATP</name>
        <dbReference type="ChEBI" id="CHEBI:30616"/>
    </ligand>
</feature>
<feature type="binding site" evidence="10">
    <location>
        <position position="181"/>
    </location>
    <ligand>
        <name>ATP</name>
        <dbReference type="ChEBI" id="CHEBI:30616"/>
    </ligand>
</feature>
<dbReference type="SMR" id="A0A0P0R9M4"/>
<dbReference type="GO" id="GO:0009443">
    <property type="term" value="P:pyridoxal 5'-phosphate salvage"/>
    <property type="evidence" value="ECO:0007669"/>
    <property type="project" value="UniProtKB-UniRule"/>
</dbReference>
<proteinExistence type="inferred from homology"/>
<feature type="binding site" evidence="10">
    <location>
        <position position="250"/>
    </location>
    <ligand>
        <name>ATP</name>
        <dbReference type="ChEBI" id="CHEBI:30616"/>
    </ligand>
</feature>
<comment type="pathway">
    <text evidence="1 10">Cofactor metabolism; pyridoxal 5'-phosphate salvage; pyridoxal 5'-phosphate from pyridoxal: step 1/1.</text>
</comment>
<evidence type="ECO:0000256" key="10">
    <source>
        <dbReference type="HAMAP-Rule" id="MF_01639"/>
    </source>
</evidence>
<comment type="caution">
    <text evidence="10">Lacks conserved residue(s) required for the propagation of feature annotation.</text>
</comment>
<dbReference type="UniPathway" id="UPA01068">
    <property type="reaction ID" value="UER00298"/>
</dbReference>
<dbReference type="GO" id="GO:0008478">
    <property type="term" value="F:pyridoxal kinase activity"/>
    <property type="evidence" value="ECO:0007669"/>
    <property type="project" value="UniProtKB-UniRule"/>
</dbReference>
<dbReference type="InterPro" id="IPR013749">
    <property type="entry name" value="PM/HMP-P_kinase-1"/>
</dbReference>
<reference evidence="12 13" key="1">
    <citation type="journal article" date="2014" name="Genome Announc.">
        <title>Draft Genome Sequence of the Haloacid-Degrading Burkholderia caribensis Strain MBA4.</title>
        <authorList>
            <person name="Pan Y."/>
            <person name="Kong K.F."/>
            <person name="Tsang J.S."/>
        </authorList>
    </citation>
    <scope>NUCLEOTIDE SEQUENCE [LARGE SCALE GENOMIC DNA]</scope>
    <source>
        <strain evidence="12 13">MBA4</strain>
    </source>
</reference>
<dbReference type="Pfam" id="PF08543">
    <property type="entry name" value="Phos_pyr_kin"/>
    <property type="match status" value="1"/>
</dbReference>
<feature type="binding site" evidence="10">
    <location>
        <position position="291"/>
    </location>
    <ligand>
        <name>substrate</name>
    </ligand>
</feature>
<evidence type="ECO:0000256" key="8">
    <source>
        <dbReference type="ARBA" id="ARBA00049293"/>
    </source>
</evidence>
<comment type="catalytic activity">
    <reaction evidence="8 10">
        <text>pyridoxal + ATP = pyridoxal 5'-phosphate + ADP + H(+)</text>
        <dbReference type="Rhea" id="RHEA:10224"/>
        <dbReference type="ChEBI" id="CHEBI:15378"/>
        <dbReference type="ChEBI" id="CHEBI:17310"/>
        <dbReference type="ChEBI" id="CHEBI:30616"/>
        <dbReference type="ChEBI" id="CHEBI:456216"/>
        <dbReference type="ChEBI" id="CHEBI:597326"/>
        <dbReference type="EC" id="2.7.1.35"/>
    </reaction>
</comment>
<evidence type="ECO:0000259" key="11">
    <source>
        <dbReference type="Pfam" id="PF08543"/>
    </source>
</evidence>
<evidence type="ECO:0000256" key="2">
    <source>
        <dbReference type="ARBA" id="ARBA00011738"/>
    </source>
</evidence>
<dbReference type="PANTHER" id="PTHR10534:SF2">
    <property type="entry name" value="PYRIDOXAL KINASE"/>
    <property type="match status" value="1"/>
</dbReference>
<evidence type="ECO:0000256" key="5">
    <source>
        <dbReference type="ARBA" id="ARBA00022777"/>
    </source>
</evidence>
<dbReference type="EC" id="2.7.1.35" evidence="10"/>
<dbReference type="InterPro" id="IPR023685">
    <property type="entry name" value="Pyridoxal_kinase_PdxY"/>
</dbReference>
<organism evidence="12 13">
    <name type="scientific">Paraburkholderia caribensis MBA4</name>
    <dbReference type="NCBI Taxonomy" id="1323664"/>
    <lineage>
        <taxon>Bacteria</taxon>
        <taxon>Pseudomonadati</taxon>
        <taxon>Pseudomonadota</taxon>
        <taxon>Betaproteobacteria</taxon>
        <taxon>Burkholderiales</taxon>
        <taxon>Burkholderiaceae</taxon>
        <taxon>Paraburkholderia</taxon>
    </lineage>
</organism>
<feature type="domain" description="Pyridoxamine kinase/Phosphomethylpyrimidine kinase" evidence="11">
    <location>
        <begin position="145"/>
        <end position="331"/>
    </location>
</feature>
<dbReference type="SUPFAM" id="SSF53613">
    <property type="entry name" value="Ribokinase-like"/>
    <property type="match status" value="1"/>
</dbReference>
<dbReference type="FunFam" id="3.40.1190.20:FF:000008">
    <property type="entry name" value="Pyridoxal kinase PdxY"/>
    <property type="match status" value="1"/>
</dbReference>
<comment type="cofactor">
    <cofactor evidence="10">
        <name>Mg(2+)</name>
        <dbReference type="ChEBI" id="CHEBI:18420"/>
    </cofactor>
</comment>
<dbReference type="InterPro" id="IPR029056">
    <property type="entry name" value="Ribokinase-like"/>
</dbReference>
<keyword evidence="5 10" id="KW-0418">Kinase</keyword>
<protein>
    <recommendedName>
        <fullName evidence="10">Pyridoxal kinase PdxY</fullName>
        <shortName evidence="10">PL kinase</shortName>
        <ecNumber evidence="10">2.7.1.35</ecNumber>
    </recommendedName>
</protein>
<dbReference type="GO" id="GO:0000287">
    <property type="term" value="F:magnesium ion binding"/>
    <property type="evidence" value="ECO:0007669"/>
    <property type="project" value="UniProtKB-UniRule"/>
</dbReference>
<dbReference type="GO" id="GO:0005829">
    <property type="term" value="C:cytosol"/>
    <property type="evidence" value="ECO:0007669"/>
    <property type="project" value="TreeGrafter"/>
</dbReference>
<evidence type="ECO:0000256" key="3">
    <source>
        <dbReference type="ARBA" id="ARBA00022679"/>
    </source>
</evidence>
<feature type="binding site" evidence="10">
    <location>
        <position position="79"/>
    </location>
    <ligand>
        <name>substrate</name>
    </ligand>
</feature>
<comment type="similarity">
    <text evidence="9 10">Belongs to the pyridoxine kinase family. PdxY subfamily.</text>
</comment>
<dbReference type="KEGG" id="bcai:K788_0002323"/>
<dbReference type="PANTHER" id="PTHR10534">
    <property type="entry name" value="PYRIDOXAL KINASE"/>
    <property type="match status" value="1"/>
</dbReference>
<dbReference type="NCBIfam" id="NF004398">
    <property type="entry name" value="PRK05756.1"/>
    <property type="match status" value="1"/>
</dbReference>
<sequence>MVRRNTTGPDRFRRAKTHVSCDEQSATRPVGDALPRVCIRCSPRQSGASKQDHPLRILSSGALPAPYRFDMKNVLSIQSHVVFGHAGNSASVFPMRRLGVNVWPLNTVQFSNHTQYGHWEGSAIDASQMLALVEGIGAIGVLPRCDAVLSGYLGTPEQAQSVIEIVRAVKAANPHARYFCDPVMGTSTGCRVEPGIQEFLVRTMPEVSDVMCPNHSELQRLVGREIETVEEAVAACREVMERGPKTMLVKHLLDRNSLADRFNMLVVTEREAWMGQRPLYPFARQPVGVGDLTSAVFVARTLLGDSVRSAFEHTVAAVNAVVHATWDAGRYELEIIAAQDEIARPREWFDAWVVESA</sequence>
<keyword evidence="6 10" id="KW-0067">ATP-binding</keyword>
<comment type="subunit">
    <text evidence="2 10">Homodimer.</text>
</comment>
<dbReference type="GO" id="GO:0005524">
    <property type="term" value="F:ATP binding"/>
    <property type="evidence" value="ECO:0007669"/>
    <property type="project" value="UniProtKB-UniRule"/>
</dbReference>
<name>A0A0P0R9M4_9BURK</name>
<accession>A0A0P0R9M4</accession>
<dbReference type="CDD" id="cd01173">
    <property type="entry name" value="pyridoxal_pyridoxamine_kinase"/>
    <property type="match status" value="1"/>
</dbReference>
<evidence type="ECO:0000256" key="4">
    <source>
        <dbReference type="ARBA" id="ARBA00022741"/>
    </source>
</evidence>
<keyword evidence="4 10" id="KW-0547">Nucleotide-binding</keyword>
<evidence type="ECO:0000256" key="7">
    <source>
        <dbReference type="ARBA" id="ARBA00022842"/>
    </source>
</evidence>
<evidence type="ECO:0000256" key="1">
    <source>
        <dbReference type="ARBA" id="ARBA00005210"/>
    </source>
</evidence>
<dbReference type="InterPro" id="IPR004625">
    <property type="entry name" value="PyrdxlKinase"/>
</dbReference>
<dbReference type="Gene3D" id="3.40.1190.20">
    <property type="match status" value="1"/>
</dbReference>
<dbReference type="Proteomes" id="UP000019146">
    <property type="component" value="Chromosome 1"/>
</dbReference>
<evidence type="ECO:0000256" key="9">
    <source>
        <dbReference type="ARBA" id="ARBA00061702"/>
    </source>
</evidence>
<gene>
    <name evidence="10" type="primary">pdxY</name>
    <name evidence="12" type="ORF">K788_0002323</name>
</gene>
<dbReference type="AlphaFoldDB" id="A0A0P0R9M4"/>